<dbReference type="InterPro" id="IPR025965">
    <property type="entry name" value="FlgD/Vpr_Ig-like"/>
</dbReference>
<dbReference type="PANTHER" id="PTHR34512">
    <property type="entry name" value="CELL SURFACE PROTEIN"/>
    <property type="match status" value="1"/>
</dbReference>
<feature type="signal peptide" evidence="1">
    <location>
        <begin position="1"/>
        <end position="37"/>
    </location>
</feature>
<evidence type="ECO:0000313" key="4">
    <source>
        <dbReference type="EMBL" id="MBU2689363.1"/>
    </source>
</evidence>
<proteinExistence type="predicted"/>
<dbReference type="InterPro" id="IPR011047">
    <property type="entry name" value="Quinoprotein_ADH-like_sf"/>
</dbReference>
<dbReference type="Gene3D" id="2.130.10.10">
    <property type="entry name" value="YVTN repeat-like/Quinoprotein amine dehydrogenase"/>
    <property type="match status" value="1"/>
</dbReference>
<name>A0A948WAU1_UNCEI</name>
<accession>A0A948WAU1</accession>
<dbReference type="SUPFAM" id="SSF63825">
    <property type="entry name" value="YWTD domain"/>
    <property type="match status" value="1"/>
</dbReference>
<protein>
    <submittedName>
        <fullName evidence="4">PQQ-binding-like beta-propeller repeat protein</fullName>
    </submittedName>
</protein>
<gene>
    <name evidence="4" type="ORF">KJ970_00420</name>
</gene>
<dbReference type="InterPro" id="IPR026444">
    <property type="entry name" value="Secre_tail"/>
</dbReference>
<dbReference type="Gene3D" id="2.60.40.4070">
    <property type="match status" value="1"/>
</dbReference>
<dbReference type="InterPro" id="IPR002372">
    <property type="entry name" value="PQQ_rpt_dom"/>
</dbReference>
<dbReference type="InterPro" id="IPR015943">
    <property type="entry name" value="WD40/YVTN_repeat-like_dom_sf"/>
</dbReference>
<evidence type="ECO:0000259" key="3">
    <source>
        <dbReference type="Pfam" id="PF13860"/>
    </source>
</evidence>
<dbReference type="NCBIfam" id="TIGR04183">
    <property type="entry name" value="Por_Secre_tail"/>
    <property type="match status" value="1"/>
</dbReference>
<dbReference type="Pfam" id="PF13360">
    <property type="entry name" value="PQQ_2"/>
    <property type="match status" value="1"/>
</dbReference>
<dbReference type="Proteomes" id="UP000777784">
    <property type="component" value="Unassembled WGS sequence"/>
</dbReference>
<comment type="caution">
    <text evidence="4">The sequence shown here is derived from an EMBL/GenBank/DDBJ whole genome shotgun (WGS) entry which is preliminary data.</text>
</comment>
<evidence type="ECO:0000256" key="1">
    <source>
        <dbReference type="SAM" id="SignalP"/>
    </source>
</evidence>
<dbReference type="AlphaFoldDB" id="A0A948WAU1"/>
<keyword evidence="1" id="KW-0732">Signal</keyword>
<sequence length="523" mass="55797">MDFLNAERLNKRRTAHRIKALLIAAAITFLFASPAPADWNTGVGGNGARDGYAPVTGPSIPEILWEGSRPAIVSQQAACDGTILVVSRITSFTIPTGAWIVAHDLNSGEELWAVQLPYDFPGTSWRSRLSAIRDGQVYATRAGNTNLDYLYALDENDGSILWQSEDLIDEGSTESLAFAPDGDLIAGNFSSLLRINHTDGATVWQTNRSTPTSNGAQATVYGDRVYLWEPSPYGPVVTAFDLANGDRLYSSDALSAGIIQQLGLMCGSDGTIYAPRSMNNPSTDYFVALTDTGAGFTEKWRYPICYLPFASFCVGPDGSVFTYSRDYEIVALDPDTGAELAVSDPIPHGTTFAARIAVDERGWIYLTNGGFEDGAVFAFNPGLTLAWSEPLVGVNVGGPVLADNGALVVCGTGTDVRAYRGPISAVGEPLASGPKLINLPNPFAGRTEIRFQLAQAGPVTLRILDVRGRLVRGLLEGAPAAAGENQSFWDGCLQAGRPAPAGVYFAALSTADGDQIRKLILRR</sequence>
<dbReference type="Pfam" id="PF13860">
    <property type="entry name" value="FlgD_ig"/>
    <property type="match status" value="1"/>
</dbReference>
<dbReference type="EMBL" id="JAHJDP010000004">
    <property type="protein sequence ID" value="MBU2689363.1"/>
    <property type="molecule type" value="Genomic_DNA"/>
</dbReference>
<dbReference type="PANTHER" id="PTHR34512:SF30">
    <property type="entry name" value="OUTER MEMBRANE PROTEIN ASSEMBLY FACTOR BAMB"/>
    <property type="match status" value="1"/>
</dbReference>
<organism evidence="4 5">
    <name type="scientific">Eiseniibacteriota bacterium</name>
    <dbReference type="NCBI Taxonomy" id="2212470"/>
    <lineage>
        <taxon>Bacteria</taxon>
        <taxon>Candidatus Eiseniibacteriota</taxon>
    </lineage>
</organism>
<evidence type="ECO:0000313" key="5">
    <source>
        <dbReference type="Proteomes" id="UP000777784"/>
    </source>
</evidence>
<dbReference type="Gene3D" id="2.40.128.630">
    <property type="match status" value="1"/>
</dbReference>
<dbReference type="SMART" id="SM00564">
    <property type="entry name" value="PQQ"/>
    <property type="match status" value="4"/>
</dbReference>
<feature type="domain" description="FlgD/Vpr Ig-like" evidence="3">
    <location>
        <begin position="445"/>
        <end position="513"/>
    </location>
</feature>
<evidence type="ECO:0000259" key="2">
    <source>
        <dbReference type="Pfam" id="PF13360"/>
    </source>
</evidence>
<dbReference type="InterPro" id="IPR018391">
    <property type="entry name" value="PQQ_b-propeller_rpt"/>
</dbReference>
<feature type="chain" id="PRO_5036992061" evidence="1">
    <location>
        <begin position="38"/>
        <end position="523"/>
    </location>
</feature>
<reference evidence="4" key="1">
    <citation type="submission" date="2021-05" db="EMBL/GenBank/DDBJ databases">
        <title>Energy efficiency and biological interactions define the core microbiome of deep oligotrophic groundwater.</title>
        <authorList>
            <person name="Mehrshad M."/>
            <person name="Lopez-Fernandez M."/>
            <person name="Bell E."/>
            <person name="Bernier-Latmani R."/>
            <person name="Bertilsson S."/>
            <person name="Dopson M."/>
        </authorList>
    </citation>
    <scope>NUCLEOTIDE SEQUENCE</scope>
    <source>
        <strain evidence="4">Modern_marine.mb.64</strain>
    </source>
</reference>
<feature type="domain" description="Pyrrolo-quinoline quinone repeat" evidence="2">
    <location>
        <begin position="98"/>
        <end position="248"/>
    </location>
</feature>
<dbReference type="SUPFAM" id="SSF50998">
    <property type="entry name" value="Quinoprotein alcohol dehydrogenase-like"/>
    <property type="match status" value="1"/>
</dbReference>